<dbReference type="Pfam" id="PF01966">
    <property type="entry name" value="HD"/>
    <property type="match status" value="1"/>
</dbReference>
<protein>
    <recommendedName>
        <fullName evidence="1">HD domain-containing protein</fullName>
    </recommendedName>
</protein>
<feature type="domain" description="HD" evidence="1">
    <location>
        <begin position="61"/>
        <end position="126"/>
    </location>
</feature>
<dbReference type="PATRIC" id="fig|1319815.3.peg.1620"/>
<sequence length="139" mass="16593">MLSRLKQVYRYIFLKFNKKNEEEIKKVLSAEEYKVFSKMREYDKVHSFLVYKKCSENKILENNKNYLKLALLHDCGKGNTGLLKRIKKVLIGDKKLEKHSENAFEILKDINIDVAKLCRDHHKVDVENEMKIFQKIDDE</sequence>
<keyword evidence="3" id="KW-1185">Reference proteome</keyword>
<dbReference type="InterPro" id="IPR006674">
    <property type="entry name" value="HD_domain"/>
</dbReference>
<dbReference type="eggNOG" id="ENOG5030I98">
    <property type="taxonomic scope" value="Bacteria"/>
</dbReference>
<accession>U7VA70</accession>
<evidence type="ECO:0000313" key="2">
    <source>
        <dbReference type="EMBL" id="ERT68435.1"/>
    </source>
</evidence>
<dbReference type="SUPFAM" id="SSF109604">
    <property type="entry name" value="HD-domain/PDEase-like"/>
    <property type="match status" value="1"/>
</dbReference>
<dbReference type="AlphaFoldDB" id="U7VA70"/>
<organism evidence="2 3">
    <name type="scientific">Cetobacterium somerae ATCC BAA-474</name>
    <dbReference type="NCBI Taxonomy" id="1319815"/>
    <lineage>
        <taxon>Bacteria</taxon>
        <taxon>Fusobacteriati</taxon>
        <taxon>Fusobacteriota</taxon>
        <taxon>Fusobacteriia</taxon>
        <taxon>Fusobacteriales</taxon>
        <taxon>Fusobacteriaceae</taxon>
        <taxon>Cetobacterium</taxon>
    </lineage>
</organism>
<dbReference type="STRING" id="1319815.HMPREF0202_01680"/>
<name>U7VA70_9FUSO</name>
<evidence type="ECO:0000259" key="1">
    <source>
        <dbReference type="Pfam" id="PF01966"/>
    </source>
</evidence>
<reference evidence="2 3" key="1">
    <citation type="submission" date="2013-08" db="EMBL/GenBank/DDBJ databases">
        <authorList>
            <person name="Weinstock G."/>
            <person name="Sodergren E."/>
            <person name="Wylie T."/>
            <person name="Fulton L."/>
            <person name="Fulton R."/>
            <person name="Fronick C."/>
            <person name="O'Laughlin M."/>
            <person name="Godfrey J."/>
            <person name="Miner T."/>
            <person name="Herter B."/>
            <person name="Appelbaum E."/>
            <person name="Cordes M."/>
            <person name="Lek S."/>
            <person name="Wollam A."/>
            <person name="Pepin K.H."/>
            <person name="Palsikar V.B."/>
            <person name="Mitreva M."/>
            <person name="Wilson R.K."/>
        </authorList>
    </citation>
    <scope>NUCLEOTIDE SEQUENCE [LARGE SCALE GENOMIC DNA]</scope>
    <source>
        <strain evidence="2 3">ATCC BAA-474</strain>
    </source>
</reference>
<comment type="caution">
    <text evidence="2">The sequence shown here is derived from an EMBL/GenBank/DDBJ whole genome shotgun (WGS) entry which is preliminary data.</text>
</comment>
<gene>
    <name evidence="2" type="ORF">HMPREF0202_01680</name>
</gene>
<dbReference type="EMBL" id="AXZF01000066">
    <property type="protein sequence ID" value="ERT68435.1"/>
    <property type="molecule type" value="Genomic_DNA"/>
</dbReference>
<dbReference type="RefSeq" id="WP_023051217.1">
    <property type="nucleotide sequence ID" value="NZ_CP173065.2"/>
</dbReference>
<dbReference type="Proteomes" id="UP000017081">
    <property type="component" value="Unassembled WGS sequence"/>
</dbReference>
<dbReference type="HOGENOM" id="CLU_152472_0_0_0"/>
<proteinExistence type="predicted"/>
<evidence type="ECO:0000313" key="3">
    <source>
        <dbReference type="Proteomes" id="UP000017081"/>
    </source>
</evidence>